<organism evidence="4 5">
    <name type="scientific">Fibrella aquatilis</name>
    <dbReference type="NCBI Taxonomy" id="2817059"/>
    <lineage>
        <taxon>Bacteria</taxon>
        <taxon>Pseudomonadati</taxon>
        <taxon>Bacteroidota</taxon>
        <taxon>Cytophagia</taxon>
        <taxon>Cytophagales</taxon>
        <taxon>Spirosomataceae</taxon>
        <taxon>Fibrella</taxon>
    </lineage>
</organism>
<evidence type="ECO:0000256" key="3">
    <source>
        <dbReference type="ARBA" id="ARBA00023002"/>
    </source>
</evidence>
<dbReference type="PANTHER" id="PTHR43899">
    <property type="entry name" value="RH59310P"/>
    <property type="match status" value="1"/>
</dbReference>
<evidence type="ECO:0000313" key="4">
    <source>
        <dbReference type="EMBL" id="MBO0932879.1"/>
    </source>
</evidence>
<dbReference type="AlphaFoldDB" id="A0A939G929"/>
<evidence type="ECO:0000313" key="5">
    <source>
        <dbReference type="Proteomes" id="UP000664795"/>
    </source>
</evidence>
<dbReference type="PANTHER" id="PTHR43899:SF13">
    <property type="entry name" value="RH59310P"/>
    <property type="match status" value="1"/>
</dbReference>
<dbReference type="GO" id="GO:0016491">
    <property type="term" value="F:oxidoreductase activity"/>
    <property type="evidence" value="ECO:0007669"/>
    <property type="project" value="UniProtKB-KW"/>
</dbReference>
<accession>A0A939G929</accession>
<keyword evidence="5" id="KW-1185">Reference proteome</keyword>
<evidence type="ECO:0000256" key="1">
    <source>
        <dbReference type="ARBA" id="ARBA00004240"/>
    </source>
</evidence>
<proteinExistence type="inferred from homology"/>
<dbReference type="InterPro" id="IPR036291">
    <property type="entry name" value="NAD(P)-bd_dom_sf"/>
</dbReference>
<dbReference type="InterPro" id="IPR051019">
    <property type="entry name" value="VLCFA-Steroid_DH"/>
</dbReference>
<dbReference type="Gene3D" id="3.40.50.720">
    <property type="entry name" value="NAD(P)-binding Rossmann-like Domain"/>
    <property type="match status" value="1"/>
</dbReference>
<evidence type="ECO:0000256" key="2">
    <source>
        <dbReference type="ARBA" id="ARBA00006484"/>
    </source>
</evidence>
<gene>
    <name evidence="4" type="ORF">J2I48_17850</name>
</gene>
<dbReference type="Pfam" id="PF00106">
    <property type="entry name" value="adh_short"/>
    <property type="match status" value="1"/>
</dbReference>
<dbReference type="SUPFAM" id="SSF51735">
    <property type="entry name" value="NAD(P)-binding Rossmann-fold domains"/>
    <property type="match status" value="1"/>
</dbReference>
<dbReference type="InterPro" id="IPR002347">
    <property type="entry name" value="SDR_fam"/>
</dbReference>
<dbReference type="InterPro" id="IPR020904">
    <property type="entry name" value="Sc_DH/Rdtase_CS"/>
</dbReference>
<sequence>MALSQKEKDRLKTKYGPWAVVTGASSGIGLELAERLAESGLNLIVSARRGDQLTILATRLTNTYGVAVKPVAADLGQQNAVDLLIKASDGLNIGLLVASAGFGTSGNFLKADLAQEVAMLRVNCEALLMLTHHFSRQFAAQRRGGIILMSSMVGFQGVPFAAHYAATKAYVQSLAEALAVELKPQGIDVLAAAPGPVESSFGQRANMQMSMSLTPAQVGTPILKALGRQATVLPGLLTKFLVGSLRTVPRWAKILIMRQVMGGMTKHQYYDQR</sequence>
<dbReference type="PRINTS" id="PR00081">
    <property type="entry name" value="GDHRDH"/>
</dbReference>
<comment type="similarity">
    <text evidence="2">Belongs to the short-chain dehydrogenases/reductases (SDR) family.</text>
</comment>
<comment type="subcellular location">
    <subcellularLocation>
        <location evidence="1">Endoplasmic reticulum</location>
    </subcellularLocation>
</comment>
<name>A0A939G929_9BACT</name>
<comment type="caution">
    <text evidence="4">The sequence shown here is derived from an EMBL/GenBank/DDBJ whole genome shotgun (WGS) entry which is preliminary data.</text>
</comment>
<reference evidence="4 5" key="1">
    <citation type="submission" date="2021-03" db="EMBL/GenBank/DDBJ databases">
        <title>Fibrella sp. HMF5036 genome sequencing and assembly.</title>
        <authorList>
            <person name="Kang H."/>
            <person name="Kim H."/>
            <person name="Bae S."/>
            <person name="Joh K."/>
        </authorList>
    </citation>
    <scope>NUCLEOTIDE SEQUENCE [LARGE SCALE GENOMIC DNA]</scope>
    <source>
        <strain evidence="4 5">HMF5036</strain>
    </source>
</reference>
<dbReference type="EMBL" id="JAFMYU010000015">
    <property type="protein sequence ID" value="MBO0932879.1"/>
    <property type="molecule type" value="Genomic_DNA"/>
</dbReference>
<dbReference type="RefSeq" id="WP_207336843.1">
    <property type="nucleotide sequence ID" value="NZ_JAFMYU010000015.1"/>
</dbReference>
<dbReference type="Proteomes" id="UP000664795">
    <property type="component" value="Unassembled WGS sequence"/>
</dbReference>
<protein>
    <submittedName>
        <fullName evidence="4">SDR family oxidoreductase</fullName>
    </submittedName>
</protein>
<keyword evidence="3" id="KW-0560">Oxidoreductase</keyword>
<dbReference type="PIRSF" id="PIRSF000126">
    <property type="entry name" value="11-beta-HSD1"/>
    <property type="match status" value="1"/>
</dbReference>
<dbReference type="PROSITE" id="PS00061">
    <property type="entry name" value="ADH_SHORT"/>
    <property type="match status" value="1"/>
</dbReference>